<accession>A0ABV6TXR6</accession>
<dbReference type="EMBL" id="JBHMQV010000009">
    <property type="protein sequence ID" value="MFC0849979.1"/>
    <property type="molecule type" value="Genomic_DNA"/>
</dbReference>
<gene>
    <name evidence="5" type="ORF">ACFH04_40605</name>
</gene>
<dbReference type="PROSITE" id="PS01117">
    <property type="entry name" value="HTH_MARR_1"/>
    <property type="match status" value="1"/>
</dbReference>
<name>A0ABV6TXR6_9ACTN</name>
<dbReference type="SMART" id="SM00347">
    <property type="entry name" value="HTH_MARR"/>
    <property type="match status" value="1"/>
</dbReference>
<evidence type="ECO:0000259" key="4">
    <source>
        <dbReference type="PROSITE" id="PS50995"/>
    </source>
</evidence>
<evidence type="ECO:0000313" key="6">
    <source>
        <dbReference type="Proteomes" id="UP001589887"/>
    </source>
</evidence>
<dbReference type="RefSeq" id="WP_394323950.1">
    <property type="nucleotide sequence ID" value="NZ_JBHMQV010000009.1"/>
</dbReference>
<dbReference type="Pfam" id="PF12802">
    <property type="entry name" value="MarR_2"/>
    <property type="match status" value="1"/>
</dbReference>
<dbReference type="PROSITE" id="PS50995">
    <property type="entry name" value="HTH_MARR_2"/>
    <property type="match status" value="1"/>
</dbReference>
<dbReference type="Proteomes" id="UP001589887">
    <property type="component" value="Unassembled WGS sequence"/>
</dbReference>
<dbReference type="Gene3D" id="1.10.10.10">
    <property type="entry name" value="Winged helix-like DNA-binding domain superfamily/Winged helix DNA-binding domain"/>
    <property type="match status" value="1"/>
</dbReference>
<keyword evidence="3" id="KW-0804">Transcription</keyword>
<evidence type="ECO:0000256" key="2">
    <source>
        <dbReference type="ARBA" id="ARBA00023125"/>
    </source>
</evidence>
<dbReference type="SUPFAM" id="SSF46785">
    <property type="entry name" value="Winged helix' DNA-binding domain"/>
    <property type="match status" value="1"/>
</dbReference>
<evidence type="ECO:0000313" key="5">
    <source>
        <dbReference type="EMBL" id="MFC0849979.1"/>
    </source>
</evidence>
<dbReference type="PANTHER" id="PTHR33164:SF104">
    <property type="entry name" value="TRANSCRIPTIONAL REGULATORY PROTEIN"/>
    <property type="match status" value="1"/>
</dbReference>
<sequence length="165" mass="18059">MTDHVDLLLAQWGERRPDLDVSPMAVIGRLKRLSRLIEAELRRTFAEHGLDPASFDVLATLRRSAPPHLLTPAELMRSAMVTSGAVSQRLDRLEARGLVTRSPSPTDGRVVEVALTAEGRALVDRALPDHLATEERLLAALGTDRRDALADTLRELLESLGDGVD</sequence>
<organism evidence="5 6">
    <name type="scientific">Streptomyces noboritoensis</name>
    <dbReference type="NCBI Taxonomy" id="67337"/>
    <lineage>
        <taxon>Bacteria</taxon>
        <taxon>Bacillati</taxon>
        <taxon>Actinomycetota</taxon>
        <taxon>Actinomycetes</taxon>
        <taxon>Kitasatosporales</taxon>
        <taxon>Streptomycetaceae</taxon>
        <taxon>Streptomyces</taxon>
    </lineage>
</organism>
<dbReference type="InterPro" id="IPR036390">
    <property type="entry name" value="WH_DNA-bd_sf"/>
</dbReference>
<evidence type="ECO:0000256" key="1">
    <source>
        <dbReference type="ARBA" id="ARBA00023015"/>
    </source>
</evidence>
<proteinExistence type="predicted"/>
<comment type="caution">
    <text evidence="5">The sequence shown here is derived from an EMBL/GenBank/DDBJ whole genome shotgun (WGS) entry which is preliminary data.</text>
</comment>
<reference evidence="5 6" key="1">
    <citation type="submission" date="2024-09" db="EMBL/GenBank/DDBJ databases">
        <authorList>
            <person name="Sun Q."/>
            <person name="Mori K."/>
        </authorList>
    </citation>
    <scope>NUCLEOTIDE SEQUENCE [LARGE SCALE GENOMIC DNA]</scope>
    <source>
        <strain evidence="5 6">JCM 4557</strain>
    </source>
</reference>
<keyword evidence="2" id="KW-0238">DNA-binding</keyword>
<dbReference type="InterPro" id="IPR039422">
    <property type="entry name" value="MarR/SlyA-like"/>
</dbReference>
<dbReference type="InterPro" id="IPR000835">
    <property type="entry name" value="HTH_MarR-typ"/>
</dbReference>
<dbReference type="PRINTS" id="PR00598">
    <property type="entry name" value="HTHMARR"/>
</dbReference>
<dbReference type="InterPro" id="IPR036388">
    <property type="entry name" value="WH-like_DNA-bd_sf"/>
</dbReference>
<keyword evidence="6" id="KW-1185">Reference proteome</keyword>
<dbReference type="PANTHER" id="PTHR33164">
    <property type="entry name" value="TRANSCRIPTIONAL REGULATOR, MARR FAMILY"/>
    <property type="match status" value="1"/>
</dbReference>
<dbReference type="InterPro" id="IPR023187">
    <property type="entry name" value="Tscrpt_reg_MarR-type_CS"/>
</dbReference>
<protein>
    <submittedName>
        <fullName evidence="5">MarR family winged helix-turn-helix transcriptional regulator</fullName>
    </submittedName>
</protein>
<keyword evidence="1" id="KW-0805">Transcription regulation</keyword>
<feature type="domain" description="HTH marR-type" evidence="4">
    <location>
        <begin position="23"/>
        <end position="158"/>
    </location>
</feature>
<evidence type="ECO:0000256" key="3">
    <source>
        <dbReference type="ARBA" id="ARBA00023163"/>
    </source>
</evidence>